<comment type="caution">
    <text evidence="5">The sequence shown here is derived from an EMBL/GenBank/DDBJ whole genome shotgun (WGS) entry which is preliminary data.</text>
</comment>
<evidence type="ECO:0000313" key="6">
    <source>
        <dbReference type="Proteomes" id="UP000093199"/>
    </source>
</evidence>
<keyword evidence="3" id="KW-0472">Membrane</keyword>
<dbReference type="AlphaFoldDB" id="A0A1C0YDC0"/>
<evidence type="ECO:0000313" key="5">
    <source>
        <dbReference type="EMBL" id="OCS85187.1"/>
    </source>
</evidence>
<comment type="similarity">
    <text evidence="1">Belongs to the zinc-associated anti-sigma factor (ZAS) superfamily. Anti-sigma-W factor family.</text>
</comment>
<keyword evidence="3" id="KW-1133">Transmembrane helix</keyword>
<dbReference type="OrthoDB" id="9782842at2"/>
<dbReference type="Proteomes" id="UP000093199">
    <property type="component" value="Unassembled WGS sequence"/>
</dbReference>
<dbReference type="Pfam" id="PF13490">
    <property type="entry name" value="zf-HC2"/>
    <property type="match status" value="1"/>
</dbReference>
<keyword evidence="3" id="KW-0812">Transmembrane</keyword>
<evidence type="ECO:0000256" key="1">
    <source>
        <dbReference type="ARBA" id="ARBA00024353"/>
    </source>
</evidence>
<protein>
    <recommendedName>
        <fullName evidence="2">Anti-sigma-W factor RsiW</fullName>
    </recommendedName>
</protein>
<dbReference type="STRING" id="33978.A6M13_13650"/>
<keyword evidence="6" id="KW-1185">Reference proteome</keyword>
<organism evidence="5 6">
    <name type="scientific">Caryophanon tenue</name>
    <dbReference type="NCBI Taxonomy" id="33978"/>
    <lineage>
        <taxon>Bacteria</taxon>
        <taxon>Bacillati</taxon>
        <taxon>Bacillota</taxon>
        <taxon>Bacilli</taxon>
        <taxon>Bacillales</taxon>
        <taxon>Caryophanaceae</taxon>
        <taxon>Caryophanon</taxon>
    </lineage>
</organism>
<evidence type="ECO:0000256" key="2">
    <source>
        <dbReference type="ARBA" id="ARBA00024438"/>
    </source>
</evidence>
<reference evidence="5 6" key="1">
    <citation type="submission" date="2016-07" db="EMBL/GenBank/DDBJ databases">
        <title>Caryophanon tenue genome sequencing.</title>
        <authorList>
            <person name="Verma A."/>
            <person name="Pal Y."/>
            <person name="Krishnamurthi S."/>
        </authorList>
    </citation>
    <scope>NUCLEOTIDE SEQUENCE [LARGE SCALE GENOMIC DNA]</scope>
    <source>
        <strain evidence="5 6">DSM 14152</strain>
    </source>
</reference>
<dbReference type="RefSeq" id="WP_066545077.1">
    <property type="nucleotide sequence ID" value="NZ_MASJ01000015.1"/>
</dbReference>
<proteinExistence type="inferred from homology"/>
<dbReference type="InterPro" id="IPR027383">
    <property type="entry name" value="Znf_put"/>
</dbReference>
<dbReference type="Gene3D" id="1.10.10.1320">
    <property type="entry name" value="Anti-sigma factor, zinc-finger domain"/>
    <property type="match status" value="1"/>
</dbReference>
<name>A0A1C0YDC0_9BACL</name>
<accession>A0A1C0YDC0</accession>
<evidence type="ECO:0000256" key="3">
    <source>
        <dbReference type="SAM" id="Phobius"/>
    </source>
</evidence>
<feature type="transmembrane region" description="Helical" evidence="3">
    <location>
        <begin position="90"/>
        <end position="109"/>
    </location>
</feature>
<sequence>MNKCPQYIVDYMHEYLDGDIQREQELELKNHLQSCTDCQQHMHELSDSIAFIKSATHISAPPNLEIGVMARLPKPKQHVGIQKWLRRHPFIVAAATFIILMSGSLLTGYNDDQQFSVTKQPNLVVDGQTVIVPEGETVTGDIVVRNGDIRVEGEVDGNITVINGEYMASTSVVTGQVEEIDKAFEWLWYEIKSAFKDLEKMFESDETK</sequence>
<dbReference type="InterPro" id="IPR041916">
    <property type="entry name" value="Anti_sigma_zinc_sf"/>
</dbReference>
<dbReference type="EMBL" id="MASJ01000015">
    <property type="protein sequence ID" value="OCS85187.1"/>
    <property type="molecule type" value="Genomic_DNA"/>
</dbReference>
<gene>
    <name evidence="5" type="ORF">A6M13_13650</name>
</gene>
<feature type="domain" description="Putative zinc-finger" evidence="4">
    <location>
        <begin position="8"/>
        <end position="39"/>
    </location>
</feature>
<evidence type="ECO:0000259" key="4">
    <source>
        <dbReference type="Pfam" id="PF13490"/>
    </source>
</evidence>